<dbReference type="STRING" id="5627.A0A1C7ME91"/>
<reference evidence="2 3" key="1">
    <citation type="submission" date="2016-03" db="EMBL/GenBank/DDBJ databases">
        <title>Whole genome sequencing of Grifola frondosa 9006-11.</title>
        <authorList>
            <person name="Min B."/>
            <person name="Park H."/>
            <person name="Kim J.-G."/>
            <person name="Cho H."/>
            <person name="Oh Y.-L."/>
            <person name="Kong W.-S."/>
            <person name="Choi I.-G."/>
        </authorList>
    </citation>
    <scope>NUCLEOTIDE SEQUENCE [LARGE SCALE GENOMIC DNA]</scope>
    <source>
        <strain evidence="2 3">9006-11</strain>
    </source>
</reference>
<feature type="compositionally biased region" description="Polar residues" evidence="1">
    <location>
        <begin position="206"/>
        <end position="223"/>
    </location>
</feature>
<proteinExistence type="predicted"/>
<dbReference type="Proteomes" id="UP000092993">
    <property type="component" value="Unassembled WGS sequence"/>
</dbReference>
<dbReference type="AlphaFoldDB" id="A0A1C7ME91"/>
<protein>
    <submittedName>
        <fullName evidence="2">Uncharacterized protein</fullName>
    </submittedName>
</protein>
<dbReference type="EMBL" id="LUGG01000004">
    <property type="protein sequence ID" value="OBZ75235.1"/>
    <property type="molecule type" value="Genomic_DNA"/>
</dbReference>
<feature type="region of interest" description="Disordered" evidence="1">
    <location>
        <begin position="122"/>
        <end position="159"/>
    </location>
</feature>
<evidence type="ECO:0000256" key="1">
    <source>
        <dbReference type="SAM" id="MobiDB-lite"/>
    </source>
</evidence>
<feature type="region of interest" description="Disordered" evidence="1">
    <location>
        <begin position="186"/>
        <end position="242"/>
    </location>
</feature>
<keyword evidence="3" id="KW-1185">Reference proteome</keyword>
<evidence type="ECO:0000313" key="3">
    <source>
        <dbReference type="Proteomes" id="UP000092993"/>
    </source>
</evidence>
<organism evidence="2 3">
    <name type="scientific">Grifola frondosa</name>
    <name type="common">Maitake</name>
    <name type="synonym">Polyporus frondosus</name>
    <dbReference type="NCBI Taxonomy" id="5627"/>
    <lineage>
        <taxon>Eukaryota</taxon>
        <taxon>Fungi</taxon>
        <taxon>Dikarya</taxon>
        <taxon>Basidiomycota</taxon>
        <taxon>Agaricomycotina</taxon>
        <taxon>Agaricomycetes</taxon>
        <taxon>Polyporales</taxon>
        <taxon>Grifolaceae</taxon>
        <taxon>Grifola</taxon>
    </lineage>
</organism>
<sequence>MSRFRPLRASSPLRPSAGPAAVLPNDILDQSHSTPVAIPELVGLTPEEVDFIEEVIERAPATATTFLLVFKAYNDILKERGLDPHNEVVYYNRLLKLGTLKGKNVGEKWAMVKAQQGYVVGRGKKGGRTTRVTRATPISSRTVKRPPPAPRNTQQGQESDAFTLHSHQDETDTSEAEQPTETAITAAQYHHTPRPLRRLLTPTPTITSTNSLGLDTGPPSTISYHPLPTHANPIRIRNPSTL</sequence>
<name>A0A1C7ME91_GRIFR</name>
<gene>
    <name evidence="2" type="ORF">A0H81_04426</name>
</gene>
<evidence type="ECO:0000313" key="2">
    <source>
        <dbReference type="EMBL" id="OBZ75235.1"/>
    </source>
</evidence>
<dbReference type="OrthoDB" id="1933281at2759"/>
<comment type="caution">
    <text evidence="2">The sequence shown here is derived from an EMBL/GenBank/DDBJ whole genome shotgun (WGS) entry which is preliminary data.</text>
</comment>
<accession>A0A1C7ME91</accession>